<dbReference type="EMBL" id="JABFCR010000067">
    <property type="protein sequence ID" value="NNU34755.1"/>
    <property type="molecule type" value="Genomic_DNA"/>
</dbReference>
<evidence type="ECO:0000313" key="2">
    <source>
        <dbReference type="EMBL" id="NNU34755.1"/>
    </source>
</evidence>
<evidence type="ECO:0000313" key="3">
    <source>
        <dbReference type="Proteomes" id="UP000566071"/>
    </source>
</evidence>
<protein>
    <submittedName>
        <fullName evidence="2">Uncharacterized protein</fullName>
    </submittedName>
</protein>
<feature type="transmembrane region" description="Helical" evidence="1">
    <location>
        <begin position="111"/>
        <end position="128"/>
    </location>
</feature>
<dbReference type="Proteomes" id="UP000566071">
    <property type="component" value="Unassembled WGS sequence"/>
</dbReference>
<keyword evidence="1" id="KW-0472">Membrane</keyword>
<name>A0ABX1W7F3_9SPHI</name>
<keyword evidence="1" id="KW-0812">Transmembrane</keyword>
<comment type="caution">
    <text evidence="2">The sequence shown here is derived from an EMBL/GenBank/DDBJ whole genome shotgun (WGS) entry which is preliminary data.</text>
</comment>
<evidence type="ECO:0000256" key="1">
    <source>
        <dbReference type="SAM" id="Phobius"/>
    </source>
</evidence>
<sequence length="156" mass="16603">MPRFKSRFGCCTTGSKNFSIKLFTGSAGLTGGSTGLAGGSIALTGSGVVVTLVTGATFIISSTMLSAFVSTFWAISCGFSVITRDCSLLNISAWSAKSGRWLQIIPAQGRLTFVGLIPVFILLIKLIYNPANPIKYIQLVHCNTLEKCLPKLSIKF</sequence>
<accession>A0ABX1W7F3</accession>
<gene>
    <name evidence="2" type="ORF">HK413_13095</name>
</gene>
<proteinExistence type="predicted"/>
<keyword evidence="3" id="KW-1185">Reference proteome</keyword>
<reference evidence="2 3" key="1">
    <citation type="submission" date="2020-05" db="EMBL/GenBank/DDBJ databases">
        <authorList>
            <person name="Khan S.A."/>
            <person name="Jeon C.O."/>
            <person name="Chun B.H."/>
        </authorList>
    </citation>
    <scope>NUCLEOTIDE SEQUENCE [LARGE SCALE GENOMIC DNA]</scope>
    <source>
        <strain evidence="2 3">S1162</strain>
    </source>
</reference>
<organism evidence="2 3">
    <name type="scientific">Mucilaginibacter humi</name>
    <dbReference type="NCBI Taxonomy" id="2732510"/>
    <lineage>
        <taxon>Bacteria</taxon>
        <taxon>Pseudomonadati</taxon>
        <taxon>Bacteroidota</taxon>
        <taxon>Sphingobacteriia</taxon>
        <taxon>Sphingobacteriales</taxon>
        <taxon>Sphingobacteriaceae</taxon>
        <taxon>Mucilaginibacter</taxon>
    </lineage>
</organism>
<dbReference type="RefSeq" id="WP_175270428.1">
    <property type="nucleotide sequence ID" value="NZ_JABFCR010000067.1"/>
</dbReference>
<keyword evidence="1" id="KW-1133">Transmembrane helix</keyword>